<evidence type="ECO:0000256" key="2">
    <source>
        <dbReference type="ARBA" id="ARBA00022692"/>
    </source>
</evidence>
<organism evidence="6 7">
    <name type="scientific">Cellulophaga fucicola</name>
    <dbReference type="NCBI Taxonomy" id="76595"/>
    <lineage>
        <taxon>Bacteria</taxon>
        <taxon>Pseudomonadati</taxon>
        <taxon>Bacteroidota</taxon>
        <taxon>Flavobacteriia</taxon>
        <taxon>Flavobacteriales</taxon>
        <taxon>Flavobacteriaceae</taxon>
        <taxon>Cellulophaga</taxon>
    </lineage>
</organism>
<comment type="subcellular location">
    <subcellularLocation>
        <location evidence="1">Membrane</location>
        <topology evidence="1">Multi-pass membrane protein</topology>
    </subcellularLocation>
</comment>
<evidence type="ECO:0000256" key="4">
    <source>
        <dbReference type="ARBA" id="ARBA00023136"/>
    </source>
</evidence>
<dbReference type="EMBL" id="FPIY01000001">
    <property type="protein sequence ID" value="SFW26093.1"/>
    <property type="molecule type" value="Genomic_DNA"/>
</dbReference>
<evidence type="ECO:0000256" key="3">
    <source>
        <dbReference type="ARBA" id="ARBA00022989"/>
    </source>
</evidence>
<sequence>MEIINQHKTTTTRSDNGLLAVTHLTQLLHYCTGVGGFIVPLVLWLTTKDTVEGMNEHGKSIVNFQLSLLLYIIISVPGILLFGLGLLGFLFVGIIGFVMPIVNAVRAANGEAPSKFMTISFIS</sequence>
<dbReference type="Pfam" id="PF09685">
    <property type="entry name" value="MamF_MmsF"/>
    <property type="match status" value="1"/>
</dbReference>
<dbReference type="Proteomes" id="UP000183257">
    <property type="component" value="Unassembled WGS sequence"/>
</dbReference>
<dbReference type="AlphaFoldDB" id="A0A1K1MSW3"/>
<evidence type="ECO:0000256" key="1">
    <source>
        <dbReference type="ARBA" id="ARBA00004141"/>
    </source>
</evidence>
<proteinExistence type="predicted"/>
<evidence type="ECO:0000256" key="5">
    <source>
        <dbReference type="SAM" id="Phobius"/>
    </source>
</evidence>
<feature type="transmembrane region" description="Helical" evidence="5">
    <location>
        <begin position="27"/>
        <end position="47"/>
    </location>
</feature>
<evidence type="ECO:0008006" key="8">
    <source>
        <dbReference type="Google" id="ProtNLM"/>
    </source>
</evidence>
<evidence type="ECO:0000313" key="7">
    <source>
        <dbReference type="Proteomes" id="UP000183257"/>
    </source>
</evidence>
<dbReference type="OrthoDB" id="1446062at2"/>
<dbReference type="RefSeq" id="WP_072302516.1">
    <property type="nucleotide sequence ID" value="NZ_FPIY01000001.1"/>
</dbReference>
<protein>
    <recommendedName>
        <fullName evidence="8">DUF4870 domain-containing protein</fullName>
    </recommendedName>
</protein>
<reference evidence="7" key="1">
    <citation type="submission" date="2016-11" db="EMBL/GenBank/DDBJ databases">
        <authorList>
            <person name="Varghese N."/>
            <person name="Submissions S."/>
        </authorList>
    </citation>
    <scope>NUCLEOTIDE SEQUENCE [LARGE SCALE GENOMIC DNA]</scope>
    <source>
        <strain evidence="7">DSM 24786</strain>
    </source>
</reference>
<feature type="transmembrane region" description="Helical" evidence="5">
    <location>
        <begin position="68"/>
        <end position="99"/>
    </location>
</feature>
<dbReference type="STRING" id="76595.SAMN05660313_00867"/>
<keyword evidence="2 5" id="KW-0812">Transmembrane</keyword>
<keyword evidence="7" id="KW-1185">Reference proteome</keyword>
<evidence type="ECO:0000313" key="6">
    <source>
        <dbReference type="EMBL" id="SFW26093.1"/>
    </source>
</evidence>
<keyword evidence="4 5" id="KW-0472">Membrane</keyword>
<gene>
    <name evidence="6" type="ORF">SAMN05660313_00867</name>
</gene>
<accession>A0A1K1MSW3</accession>
<name>A0A1K1MSW3_9FLAO</name>
<keyword evidence="3 5" id="KW-1133">Transmembrane helix</keyword>
<dbReference type="InterPro" id="IPR019109">
    <property type="entry name" value="MamF_MmsF"/>
</dbReference>